<evidence type="ECO:0000313" key="2">
    <source>
        <dbReference type="EMBL" id="KAJ5201890.1"/>
    </source>
</evidence>
<feature type="region of interest" description="Disordered" evidence="1">
    <location>
        <begin position="52"/>
        <end position="136"/>
    </location>
</feature>
<dbReference type="GeneID" id="83180916"/>
<organism evidence="2 3">
    <name type="scientific">Penicillium cinerascens</name>
    <dbReference type="NCBI Taxonomy" id="70096"/>
    <lineage>
        <taxon>Eukaryota</taxon>
        <taxon>Fungi</taxon>
        <taxon>Dikarya</taxon>
        <taxon>Ascomycota</taxon>
        <taxon>Pezizomycotina</taxon>
        <taxon>Eurotiomycetes</taxon>
        <taxon>Eurotiomycetidae</taxon>
        <taxon>Eurotiales</taxon>
        <taxon>Aspergillaceae</taxon>
        <taxon>Penicillium</taxon>
    </lineage>
</organism>
<sequence length="136" mass="14294">MSASKIKGPSEGIMGLSMSEARLLLLGLVCEDGGKVDFNLLGQKAGITASSARTMHPKAKKKLIKLQAASESEGGEDTPTPVKKKATPKKAARPAKKRKVSEQPEAQNESEIADPIEGAIAGPETNEADAAESVRW</sequence>
<reference evidence="2" key="2">
    <citation type="journal article" date="2023" name="IMA Fungus">
        <title>Comparative genomic study of the Penicillium genus elucidates a diverse pangenome and 15 lateral gene transfer events.</title>
        <authorList>
            <person name="Petersen C."/>
            <person name="Sorensen T."/>
            <person name="Nielsen M.R."/>
            <person name="Sondergaard T.E."/>
            <person name="Sorensen J.L."/>
            <person name="Fitzpatrick D.A."/>
            <person name="Frisvad J.C."/>
            <person name="Nielsen K.L."/>
        </authorList>
    </citation>
    <scope>NUCLEOTIDE SEQUENCE</scope>
    <source>
        <strain evidence="2">IBT 15544</strain>
    </source>
</reference>
<dbReference type="EMBL" id="JAPQKR010000013">
    <property type="protein sequence ID" value="KAJ5201890.1"/>
    <property type="molecule type" value="Genomic_DNA"/>
</dbReference>
<dbReference type="AlphaFoldDB" id="A0A9W9SXT8"/>
<protein>
    <submittedName>
        <fullName evidence="2">Histone h1.3</fullName>
    </submittedName>
</protein>
<gene>
    <name evidence="2" type="ORF">N7498_006553</name>
</gene>
<comment type="caution">
    <text evidence="2">The sequence shown here is derived from an EMBL/GenBank/DDBJ whole genome shotgun (WGS) entry which is preliminary data.</text>
</comment>
<accession>A0A9W9SXT8</accession>
<dbReference type="Proteomes" id="UP001150904">
    <property type="component" value="Unassembled WGS sequence"/>
</dbReference>
<evidence type="ECO:0000313" key="3">
    <source>
        <dbReference type="Proteomes" id="UP001150904"/>
    </source>
</evidence>
<dbReference type="OrthoDB" id="5403747at2759"/>
<keyword evidence="3" id="KW-1185">Reference proteome</keyword>
<feature type="compositionally biased region" description="Basic residues" evidence="1">
    <location>
        <begin position="82"/>
        <end position="99"/>
    </location>
</feature>
<proteinExistence type="predicted"/>
<reference evidence="2" key="1">
    <citation type="submission" date="2022-12" db="EMBL/GenBank/DDBJ databases">
        <authorList>
            <person name="Petersen C."/>
        </authorList>
    </citation>
    <scope>NUCLEOTIDE SEQUENCE</scope>
    <source>
        <strain evidence="2">IBT 15544</strain>
    </source>
</reference>
<evidence type="ECO:0000256" key="1">
    <source>
        <dbReference type="SAM" id="MobiDB-lite"/>
    </source>
</evidence>
<name>A0A9W9SXT8_9EURO</name>
<dbReference type="RefSeq" id="XP_058307806.1">
    <property type="nucleotide sequence ID" value="XM_058453615.1"/>
</dbReference>
<feature type="compositionally biased region" description="Basic residues" evidence="1">
    <location>
        <begin position="55"/>
        <end position="64"/>
    </location>
</feature>